<dbReference type="EMBL" id="JARKIF010000013">
    <property type="protein sequence ID" value="KAJ7624798.1"/>
    <property type="molecule type" value="Genomic_DNA"/>
</dbReference>
<dbReference type="Pfam" id="PF00644">
    <property type="entry name" value="PARP"/>
    <property type="match status" value="1"/>
</dbReference>
<dbReference type="InterPro" id="IPR012317">
    <property type="entry name" value="Poly(ADP-ribose)pol_cat_dom"/>
</dbReference>
<gene>
    <name evidence="2" type="ORF">FB45DRAFT_86934</name>
</gene>
<evidence type="ECO:0000313" key="3">
    <source>
        <dbReference type="Proteomes" id="UP001221142"/>
    </source>
</evidence>
<protein>
    <submittedName>
        <fullName evidence="2">ADP-ribosylation</fullName>
    </submittedName>
</protein>
<dbReference type="Proteomes" id="UP001221142">
    <property type="component" value="Unassembled WGS sequence"/>
</dbReference>
<reference evidence="2" key="1">
    <citation type="submission" date="2023-03" db="EMBL/GenBank/DDBJ databases">
        <title>Massive genome expansion in bonnet fungi (Mycena s.s.) driven by repeated elements and novel gene families across ecological guilds.</title>
        <authorList>
            <consortium name="Lawrence Berkeley National Laboratory"/>
            <person name="Harder C.B."/>
            <person name="Miyauchi S."/>
            <person name="Viragh M."/>
            <person name="Kuo A."/>
            <person name="Thoen E."/>
            <person name="Andreopoulos B."/>
            <person name="Lu D."/>
            <person name="Skrede I."/>
            <person name="Drula E."/>
            <person name="Henrissat B."/>
            <person name="Morin E."/>
            <person name="Kohler A."/>
            <person name="Barry K."/>
            <person name="LaButti K."/>
            <person name="Morin E."/>
            <person name="Salamov A."/>
            <person name="Lipzen A."/>
            <person name="Mereny Z."/>
            <person name="Hegedus B."/>
            <person name="Baldrian P."/>
            <person name="Stursova M."/>
            <person name="Weitz H."/>
            <person name="Taylor A."/>
            <person name="Grigoriev I.V."/>
            <person name="Nagy L.G."/>
            <person name="Martin F."/>
            <person name="Kauserud H."/>
        </authorList>
    </citation>
    <scope>NUCLEOTIDE SEQUENCE</scope>
    <source>
        <strain evidence="2">9284</strain>
    </source>
</reference>
<dbReference type="PANTHER" id="PTHR31681">
    <property type="entry name" value="C2H2-LIKE ZINC FINGER PROTEIN"/>
    <property type="match status" value="1"/>
</dbReference>
<organism evidence="2 3">
    <name type="scientific">Roridomyces roridus</name>
    <dbReference type="NCBI Taxonomy" id="1738132"/>
    <lineage>
        <taxon>Eukaryota</taxon>
        <taxon>Fungi</taxon>
        <taxon>Dikarya</taxon>
        <taxon>Basidiomycota</taxon>
        <taxon>Agaricomycotina</taxon>
        <taxon>Agaricomycetes</taxon>
        <taxon>Agaricomycetidae</taxon>
        <taxon>Agaricales</taxon>
        <taxon>Marasmiineae</taxon>
        <taxon>Mycenaceae</taxon>
        <taxon>Roridomyces</taxon>
    </lineage>
</organism>
<dbReference type="SUPFAM" id="SSF56399">
    <property type="entry name" value="ADP-ribosylation"/>
    <property type="match status" value="1"/>
</dbReference>
<evidence type="ECO:0000313" key="2">
    <source>
        <dbReference type="EMBL" id="KAJ7624798.1"/>
    </source>
</evidence>
<dbReference type="GO" id="GO:0003950">
    <property type="term" value="F:NAD+ poly-ADP-ribosyltransferase activity"/>
    <property type="evidence" value="ECO:0007669"/>
    <property type="project" value="InterPro"/>
</dbReference>
<sequence length="241" mass="26975">MNGTRDWIIPENWANGVNTVEGSLPKRPTVSNNYKATVVPQYLRLIPAGSIFNSISYQFSTSWRHTDRPRPLVRYIYKILSVNRASENAHRAYADRIENEQRLWHATVRRCQLGDDGQGLQLCADEQCSLCQIIRTSFKKKFSLDSGMFGKGIYVSSTSSKAAGYSQNSQPSNYKAILLNNVVVGRAYETNEPMQGRTAPPAGYDSVCGLPGTALKFDETCVYDDDAIRPTYLILYDVGKP</sequence>
<feature type="domain" description="PARP catalytic" evidence="1">
    <location>
        <begin position="75"/>
        <end position="228"/>
    </location>
</feature>
<name>A0AAD7BLN4_9AGAR</name>
<keyword evidence="3" id="KW-1185">Reference proteome</keyword>
<dbReference type="PANTHER" id="PTHR31681:SF3">
    <property type="entry name" value="OS04G0690100 PROTEIN"/>
    <property type="match status" value="1"/>
</dbReference>
<proteinExistence type="predicted"/>
<accession>A0AAD7BLN4</accession>
<evidence type="ECO:0000259" key="1">
    <source>
        <dbReference type="Pfam" id="PF00644"/>
    </source>
</evidence>
<dbReference type="Gene3D" id="3.90.228.10">
    <property type="match status" value="1"/>
</dbReference>
<comment type="caution">
    <text evidence="2">The sequence shown here is derived from an EMBL/GenBank/DDBJ whole genome shotgun (WGS) entry which is preliminary data.</text>
</comment>
<dbReference type="AlphaFoldDB" id="A0AAD7BLN4"/>